<keyword evidence="3" id="KW-0574">Periplasm</keyword>
<dbReference type="InterPro" id="IPR012480">
    <property type="entry name" value="Hepar_II_III_C"/>
</dbReference>
<dbReference type="InterPro" id="IPR008929">
    <property type="entry name" value="Chondroitin_lyas"/>
</dbReference>
<evidence type="ECO:0000313" key="8">
    <source>
        <dbReference type="Proteomes" id="UP001225134"/>
    </source>
</evidence>
<dbReference type="Pfam" id="PF16889">
    <property type="entry name" value="Hepar_II_III_N"/>
    <property type="match status" value="1"/>
</dbReference>
<evidence type="ECO:0000313" key="7">
    <source>
        <dbReference type="EMBL" id="MDK9580072.1"/>
    </source>
</evidence>
<organism evidence="7 8">
    <name type="scientific">Sneathia sanguinegens</name>
    <dbReference type="NCBI Taxonomy" id="40543"/>
    <lineage>
        <taxon>Bacteria</taxon>
        <taxon>Fusobacteriati</taxon>
        <taxon>Fusobacteriota</taxon>
        <taxon>Fusobacteriia</taxon>
        <taxon>Fusobacteriales</taxon>
        <taxon>Leptotrichiaceae</taxon>
        <taxon>Sneathia</taxon>
    </lineage>
</organism>
<comment type="caution">
    <text evidence="7">The sequence shown here is derived from an EMBL/GenBank/DDBJ whole genome shotgun (WGS) entry which is preliminary data.</text>
</comment>
<keyword evidence="8" id="KW-1185">Reference proteome</keyword>
<dbReference type="InterPro" id="IPR031680">
    <property type="entry name" value="Hepar_II_III_N"/>
</dbReference>
<evidence type="ECO:0000256" key="1">
    <source>
        <dbReference type="ARBA" id="ARBA00004418"/>
    </source>
</evidence>
<dbReference type="PANTHER" id="PTHR39210">
    <property type="entry name" value="HEPARIN-SULFATE LYASE"/>
    <property type="match status" value="1"/>
</dbReference>
<comment type="subcellular location">
    <subcellularLocation>
        <location evidence="1">Periplasm</location>
    </subcellularLocation>
</comment>
<protein>
    <submittedName>
        <fullName evidence="7">Heparinase II/III family protein</fullName>
    </submittedName>
</protein>
<reference evidence="7 8" key="1">
    <citation type="submission" date="2023-06" db="EMBL/GenBank/DDBJ databases">
        <title>Antibody response to the Sneathia vaginalis cytopathogenic toxin A during pregnancy.</title>
        <authorList>
            <person name="Mccoy Z.T."/>
            <person name="Serrano M.G."/>
            <person name="Spaine K."/>
            <person name="Edwards D.J."/>
            <person name="Buck G.A."/>
            <person name="Jefferson K."/>
        </authorList>
    </citation>
    <scope>NUCLEOTIDE SEQUENCE [LARGE SCALE GENOMIC DNA]</scope>
    <source>
        <strain evidence="7 8">CCUG 42621</strain>
    </source>
</reference>
<feature type="domain" description="Heparinase II/III-like C-terminal" evidence="5">
    <location>
        <begin position="302"/>
        <end position="468"/>
    </location>
</feature>
<evidence type="ECO:0000256" key="4">
    <source>
        <dbReference type="ARBA" id="ARBA00023239"/>
    </source>
</evidence>
<evidence type="ECO:0000256" key="2">
    <source>
        <dbReference type="ARBA" id="ARBA00022729"/>
    </source>
</evidence>
<dbReference type="Pfam" id="PF07940">
    <property type="entry name" value="Hepar_II_III_C"/>
    <property type="match status" value="1"/>
</dbReference>
<evidence type="ECO:0000256" key="3">
    <source>
        <dbReference type="ARBA" id="ARBA00022764"/>
    </source>
</evidence>
<sequence>MDKFKFQAKLIMENKLNFIHPWDMERCDEIYDIPKDWNISPNGDDEWVYMRSRMGYFDGLILLYEETKDIKYIDKIKEIILDFINQHKKLKSEKSTRTLDSGIRIVNILRILIYLEDKNLEYDKNILKHLSETCTYLFSNYISKYDQSNWGFIQMAGVYTFSIYFGENEKAKKALKYLKMQLKTQILEDGLHWEKSLTYHYQMIIYLIFIIYVQKRKNIKSNLNFFKSYLNKMTKAAKKLHYPDKTQINFGDSDDNEIESILALSDYILSKESEYKLTDISRLFIKEAKVKKMEVKKGLEESLFQQSGYYHIKNEYFSFSTYCTAMSSSHTHIDYLHFNYYNKQKIFVDSGRYTYRESKQRKYLKSIKAHNSILIDDNEVSEIKGSWEYEGYPIIFPITVYSTKIARIVKTAIFDTKNQAVIKRTYIILKENILVINQVFCKGKHKIKFFYHLYPNTDIKETKSGILLNNVVKFLINSYNIQNSTYSPYYNCLVINKEIVKEADFFDNYFEINAILNKDVQIKQVAVYQKEKKVEDDIALAYEIKIQDITYTIFIKNKEVYKGQKVFHVKGRPFYEEIKIVKDR</sequence>
<evidence type="ECO:0000259" key="5">
    <source>
        <dbReference type="Pfam" id="PF07940"/>
    </source>
</evidence>
<dbReference type="PANTHER" id="PTHR39210:SF1">
    <property type="entry name" value="HEPARIN-SULFATE LYASE"/>
    <property type="match status" value="1"/>
</dbReference>
<dbReference type="Proteomes" id="UP001225134">
    <property type="component" value="Unassembled WGS sequence"/>
</dbReference>
<dbReference type="Gene3D" id="1.50.10.100">
    <property type="entry name" value="Chondroitin AC/alginate lyase"/>
    <property type="match status" value="1"/>
</dbReference>
<dbReference type="RefSeq" id="WP_285152471.1">
    <property type="nucleotide sequence ID" value="NZ_JASSPP010000001.1"/>
</dbReference>
<keyword evidence="4" id="KW-0456">Lyase</keyword>
<keyword evidence="2" id="KW-0732">Signal</keyword>
<name>A0ABT7HHS2_9FUSO</name>
<dbReference type="SUPFAM" id="SSF48230">
    <property type="entry name" value="Chondroitin AC/alginate lyase"/>
    <property type="match status" value="1"/>
</dbReference>
<dbReference type="Gene3D" id="2.70.98.70">
    <property type="match status" value="1"/>
</dbReference>
<gene>
    <name evidence="7" type="ORF">QQA45_00810</name>
</gene>
<proteinExistence type="predicted"/>
<dbReference type="EMBL" id="JASSPP010000001">
    <property type="protein sequence ID" value="MDK9580072.1"/>
    <property type="molecule type" value="Genomic_DNA"/>
</dbReference>
<accession>A0ABT7HHS2</accession>
<feature type="domain" description="Heparin-sulfate lyase N-terminal" evidence="6">
    <location>
        <begin position="32"/>
        <end position="261"/>
    </location>
</feature>
<evidence type="ECO:0000259" key="6">
    <source>
        <dbReference type="Pfam" id="PF16889"/>
    </source>
</evidence>